<name>J7S4E1_HUIN7</name>
<dbReference type="PANTHER" id="PTHR12223">
    <property type="entry name" value="VESICULAR MANNOSE-BINDING LECTIN"/>
    <property type="match status" value="1"/>
</dbReference>
<dbReference type="GeneID" id="34524929"/>
<dbReference type="KEGG" id="kng:KNAG_0C01360"/>
<dbReference type="AlphaFoldDB" id="J7S4E1"/>
<dbReference type="CDD" id="cd07308">
    <property type="entry name" value="lectin_leg-like"/>
    <property type="match status" value="1"/>
</dbReference>
<dbReference type="Proteomes" id="UP000006310">
    <property type="component" value="Chromosome 3"/>
</dbReference>
<dbReference type="PANTHER" id="PTHR12223:SF45">
    <property type="entry name" value="RE50040P"/>
    <property type="match status" value="1"/>
</dbReference>
<dbReference type="GO" id="GO:0006888">
    <property type="term" value="P:endoplasmic reticulum to Golgi vesicle-mediated transport"/>
    <property type="evidence" value="ECO:0007669"/>
    <property type="project" value="TreeGrafter"/>
</dbReference>
<accession>J7S4E1</accession>
<dbReference type="GO" id="GO:0030134">
    <property type="term" value="C:COPII-coated ER to Golgi transport vesicle"/>
    <property type="evidence" value="ECO:0007669"/>
    <property type="project" value="TreeGrafter"/>
</dbReference>
<protein>
    <recommendedName>
        <fullName evidence="5">L-type lectin-like domain-containing protein</fullName>
    </recommendedName>
</protein>
<keyword evidence="1" id="KW-0472">Membrane</keyword>
<evidence type="ECO:0000256" key="2">
    <source>
        <dbReference type="SAM" id="SignalP"/>
    </source>
</evidence>
<gene>
    <name evidence="3" type="primary">KNAG0C01360</name>
    <name evidence="3" type="ordered locus">KNAG_0C01360</name>
</gene>
<feature type="signal peptide" evidence="2">
    <location>
        <begin position="1"/>
        <end position="28"/>
    </location>
</feature>
<dbReference type="InterPro" id="IPR013320">
    <property type="entry name" value="ConA-like_dom_sf"/>
</dbReference>
<keyword evidence="1" id="KW-1133">Transmembrane helix</keyword>
<dbReference type="GO" id="GO:0005537">
    <property type="term" value="F:D-mannose binding"/>
    <property type="evidence" value="ECO:0007669"/>
    <property type="project" value="TreeGrafter"/>
</dbReference>
<dbReference type="HOGENOM" id="CLU_050744_0_0_1"/>
<reference evidence="4" key="2">
    <citation type="submission" date="2012-08" db="EMBL/GenBank/DDBJ databases">
        <title>Genome sequence of Kazachstania naganishii.</title>
        <authorList>
            <person name="Gordon J.L."/>
            <person name="Armisen D."/>
            <person name="Proux-Wera E."/>
            <person name="OhEigeartaigh S.S."/>
            <person name="Byrne K.P."/>
            <person name="Wolfe K.H."/>
        </authorList>
    </citation>
    <scope>NUCLEOTIDE SEQUENCE [LARGE SCALE GENOMIC DNA]</scope>
    <source>
        <strain evidence="4">ATCC MYA-139 / BCRC 22969 / CBS 8797 / CCRC 22969 / KCTC 17520 / NBRC 10181 / NCYC 3082</strain>
    </source>
</reference>
<dbReference type="OMA" id="MGFPKNL"/>
<dbReference type="RefSeq" id="XP_022463495.1">
    <property type="nucleotide sequence ID" value="XM_022606839.1"/>
</dbReference>
<feature type="chain" id="PRO_5003797421" description="L-type lectin-like domain-containing protein" evidence="2">
    <location>
        <begin position="29"/>
        <end position="441"/>
    </location>
</feature>
<dbReference type="InterPro" id="IPR051136">
    <property type="entry name" value="Intracellular_Lectin-GPT"/>
</dbReference>
<dbReference type="EMBL" id="HE978316">
    <property type="protein sequence ID" value="CCK69249.1"/>
    <property type="molecule type" value="Genomic_DNA"/>
</dbReference>
<dbReference type="SUPFAM" id="SSF49899">
    <property type="entry name" value="Concanavalin A-like lectins/glucanases"/>
    <property type="match status" value="1"/>
</dbReference>
<feature type="transmembrane region" description="Helical" evidence="1">
    <location>
        <begin position="394"/>
        <end position="417"/>
    </location>
</feature>
<proteinExistence type="predicted"/>
<dbReference type="GO" id="GO:0005635">
    <property type="term" value="C:nuclear envelope"/>
    <property type="evidence" value="ECO:0007669"/>
    <property type="project" value="EnsemblFungi"/>
</dbReference>
<keyword evidence="1" id="KW-0812">Transmembrane</keyword>
<dbReference type="GO" id="GO:0005789">
    <property type="term" value="C:endoplasmic reticulum membrane"/>
    <property type="evidence" value="ECO:0007669"/>
    <property type="project" value="TreeGrafter"/>
</dbReference>
<dbReference type="OrthoDB" id="270293at2759"/>
<dbReference type="STRING" id="1071383.J7S4E1"/>
<keyword evidence="2" id="KW-0732">Signal</keyword>
<dbReference type="Gene3D" id="2.60.120.200">
    <property type="match status" value="1"/>
</dbReference>
<dbReference type="eggNOG" id="ENOG502QVEK">
    <property type="taxonomic scope" value="Eukaryota"/>
</dbReference>
<sequence length="441" mass="49908">MEGVRWRRVFVAVGIGLLFVLCHQRAGGERGHRVVAGRADPASVVAFDATVGGPARRSRIVRVPNGDASLAVPLLDKMNRFWHAAGTAEIRNFDSVRLTSAKKPNTYGTLLSNGIGDNEINDFEVEFEFRIDQRAGDTHVGLSGDGVSFVVTSENKFMLRDLTSSFAMRQYVINSGGIMAGDHGLMGFPRNLPCLAVVVDTYANVQGSTVPFADVYVNRVPERHWYDLESDGARSTGEKLNDHKIPLPPRIAHGQRAALRIIYMESISFLKIDLRVPETGDYWVELFQAYLTGVIPKNADTGQRFIGMGSLTGELSETVELFSIKTNEFHWETLDETMESSVDYYREAHLFLQKEFGQRVALESDEFTRWKMIKSQPHYNLQQEQLQQQQTHRLWLWVPLSACMLTVFYLISVYIRVSQKHLQRLRLRGRTRRVASTLLPI</sequence>
<evidence type="ECO:0008006" key="5">
    <source>
        <dbReference type="Google" id="ProtNLM"/>
    </source>
</evidence>
<reference evidence="3 4" key="1">
    <citation type="journal article" date="2011" name="Proc. Natl. Acad. Sci. U.S.A.">
        <title>Evolutionary erosion of yeast sex chromosomes by mating-type switching accidents.</title>
        <authorList>
            <person name="Gordon J.L."/>
            <person name="Armisen D."/>
            <person name="Proux-Wera E."/>
            <person name="Oheigeartaigh S.S."/>
            <person name="Byrne K.P."/>
            <person name="Wolfe K.H."/>
        </authorList>
    </citation>
    <scope>NUCLEOTIDE SEQUENCE [LARGE SCALE GENOMIC DNA]</scope>
    <source>
        <strain evidence="4">ATCC MYA-139 / BCRC 22969 / CBS 8797 / CCRC 22969 / KCTC 17520 / NBRC 10181 / NCYC 3082</strain>
    </source>
</reference>
<evidence type="ECO:0000256" key="1">
    <source>
        <dbReference type="SAM" id="Phobius"/>
    </source>
</evidence>
<keyword evidence="4" id="KW-1185">Reference proteome</keyword>
<dbReference type="GO" id="GO:0000139">
    <property type="term" value="C:Golgi membrane"/>
    <property type="evidence" value="ECO:0007669"/>
    <property type="project" value="TreeGrafter"/>
</dbReference>
<dbReference type="GO" id="GO:0005793">
    <property type="term" value="C:endoplasmic reticulum-Golgi intermediate compartment"/>
    <property type="evidence" value="ECO:0007669"/>
    <property type="project" value="TreeGrafter"/>
</dbReference>
<evidence type="ECO:0000313" key="3">
    <source>
        <dbReference type="EMBL" id="CCK69249.1"/>
    </source>
</evidence>
<evidence type="ECO:0000313" key="4">
    <source>
        <dbReference type="Proteomes" id="UP000006310"/>
    </source>
</evidence>
<organism evidence="3 4">
    <name type="scientific">Huiozyma naganishii (strain ATCC MYA-139 / BCRC 22969 / CBS 8797 / KCTC 17520 / NBRC 10181 / NCYC 3082 / Yp74L-3)</name>
    <name type="common">Yeast</name>
    <name type="synonym">Kazachstania naganishii</name>
    <dbReference type="NCBI Taxonomy" id="1071383"/>
    <lineage>
        <taxon>Eukaryota</taxon>
        <taxon>Fungi</taxon>
        <taxon>Dikarya</taxon>
        <taxon>Ascomycota</taxon>
        <taxon>Saccharomycotina</taxon>
        <taxon>Saccharomycetes</taxon>
        <taxon>Saccharomycetales</taxon>
        <taxon>Saccharomycetaceae</taxon>
        <taxon>Huiozyma</taxon>
    </lineage>
</organism>